<evidence type="ECO:0000313" key="5">
    <source>
        <dbReference type="EMBL" id="GAA3824202.1"/>
    </source>
</evidence>
<dbReference type="InterPro" id="IPR001647">
    <property type="entry name" value="HTH_TetR"/>
</dbReference>
<dbReference type="Pfam" id="PF00440">
    <property type="entry name" value="TetR_N"/>
    <property type="match status" value="1"/>
</dbReference>
<dbReference type="SUPFAM" id="SSF46689">
    <property type="entry name" value="Homeodomain-like"/>
    <property type="match status" value="1"/>
</dbReference>
<sequence>MANIRWPTLVGMNGGNSRSTGSDSGARRRSDATREAILTAARERFASDGYERATIRAIAKDANIDPSMVMRYYGNKEGLFASAVSVDLRLPDLAGPPRQDVGRTLVRHFLDTWEENEVLTALLRVGATNQAGAERMQGIFRDQLLPVARQVCPDPEQVPARAALVATQLLGLALTRYVLRIPPVVALPPEEIVAWLAPTLQRYLTAPSP</sequence>
<dbReference type="Gene3D" id="1.10.10.60">
    <property type="entry name" value="Homeodomain-like"/>
    <property type="match status" value="1"/>
</dbReference>
<reference evidence="6" key="1">
    <citation type="journal article" date="2019" name="Int. J. Syst. Evol. Microbiol.">
        <title>The Global Catalogue of Microorganisms (GCM) 10K type strain sequencing project: providing services to taxonomists for standard genome sequencing and annotation.</title>
        <authorList>
            <consortium name="The Broad Institute Genomics Platform"/>
            <consortium name="The Broad Institute Genome Sequencing Center for Infectious Disease"/>
            <person name="Wu L."/>
            <person name="Ma J."/>
        </authorList>
    </citation>
    <scope>NUCLEOTIDE SEQUENCE [LARGE SCALE GENOMIC DNA]</scope>
    <source>
        <strain evidence="6">JCM 17138</strain>
    </source>
</reference>
<evidence type="ECO:0000256" key="2">
    <source>
        <dbReference type="PROSITE-ProRule" id="PRU00335"/>
    </source>
</evidence>
<dbReference type="PANTHER" id="PTHR30055:SF235">
    <property type="entry name" value="TRANSCRIPTIONAL REGULATORY PROTEIN"/>
    <property type="match status" value="1"/>
</dbReference>
<dbReference type="InterPro" id="IPR050109">
    <property type="entry name" value="HTH-type_TetR-like_transc_reg"/>
</dbReference>
<evidence type="ECO:0000259" key="4">
    <source>
        <dbReference type="PROSITE" id="PS50977"/>
    </source>
</evidence>
<dbReference type="Proteomes" id="UP001501009">
    <property type="component" value="Unassembled WGS sequence"/>
</dbReference>
<keyword evidence="6" id="KW-1185">Reference proteome</keyword>
<comment type="caution">
    <text evidence="5">The sequence shown here is derived from an EMBL/GenBank/DDBJ whole genome shotgun (WGS) entry which is preliminary data.</text>
</comment>
<evidence type="ECO:0000256" key="1">
    <source>
        <dbReference type="ARBA" id="ARBA00023125"/>
    </source>
</evidence>
<accession>A0ABP7IQH9</accession>
<dbReference type="PROSITE" id="PS50977">
    <property type="entry name" value="HTH_TETR_2"/>
    <property type="match status" value="1"/>
</dbReference>
<keyword evidence="1 2" id="KW-0238">DNA-binding</keyword>
<name>A0ABP7IQH9_9ACTN</name>
<dbReference type="EMBL" id="BAABDE010000025">
    <property type="protein sequence ID" value="GAA3824202.1"/>
    <property type="molecule type" value="Genomic_DNA"/>
</dbReference>
<gene>
    <name evidence="5" type="ORF">GCM10022403_067060</name>
</gene>
<organism evidence="5 6">
    <name type="scientific">Streptomyces coacervatus</name>
    <dbReference type="NCBI Taxonomy" id="647381"/>
    <lineage>
        <taxon>Bacteria</taxon>
        <taxon>Bacillati</taxon>
        <taxon>Actinomycetota</taxon>
        <taxon>Actinomycetes</taxon>
        <taxon>Kitasatosporales</taxon>
        <taxon>Streptomycetaceae</taxon>
        <taxon>Streptomyces</taxon>
    </lineage>
</organism>
<proteinExistence type="predicted"/>
<dbReference type="PRINTS" id="PR00455">
    <property type="entry name" value="HTHTETR"/>
</dbReference>
<dbReference type="PANTHER" id="PTHR30055">
    <property type="entry name" value="HTH-TYPE TRANSCRIPTIONAL REGULATOR RUTR"/>
    <property type="match status" value="1"/>
</dbReference>
<dbReference type="SUPFAM" id="SSF48498">
    <property type="entry name" value="Tetracyclin repressor-like, C-terminal domain"/>
    <property type="match status" value="1"/>
</dbReference>
<dbReference type="Gene3D" id="1.10.357.10">
    <property type="entry name" value="Tetracycline Repressor, domain 2"/>
    <property type="match status" value="1"/>
</dbReference>
<protein>
    <submittedName>
        <fullName evidence="5">TetR family transcriptional regulator</fullName>
    </submittedName>
</protein>
<feature type="region of interest" description="Disordered" evidence="3">
    <location>
        <begin position="1"/>
        <end position="31"/>
    </location>
</feature>
<feature type="domain" description="HTH tetR-type" evidence="4">
    <location>
        <begin position="31"/>
        <end position="91"/>
    </location>
</feature>
<evidence type="ECO:0000313" key="6">
    <source>
        <dbReference type="Proteomes" id="UP001501009"/>
    </source>
</evidence>
<evidence type="ECO:0000256" key="3">
    <source>
        <dbReference type="SAM" id="MobiDB-lite"/>
    </source>
</evidence>
<dbReference type="InterPro" id="IPR036271">
    <property type="entry name" value="Tet_transcr_reg_TetR-rel_C_sf"/>
</dbReference>
<dbReference type="InterPro" id="IPR009057">
    <property type="entry name" value="Homeodomain-like_sf"/>
</dbReference>
<feature type="DNA-binding region" description="H-T-H motif" evidence="2">
    <location>
        <begin position="54"/>
        <end position="73"/>
    </location>
</feature>
<dbReference type="InterPro" id="IPR041678">
    <property type="entry name" value="TetR_C_16"/>
</dbReference>
<dbReference type="Pfam" id="PF17920">
    <property type="entry name" value="TetR_C_16"/>
    <property type="match status" value="1"/>
</dbReference>